<evidence type="ECO:0000313" key="3">
    <source>
        <dbReference type="EMBL" id="BBW97698.1"/>
    </source>
</evidence>
<dbReference type="Proteomes" id="UP000501421">
    <property type="component" value="Chromosome"/>
</dbReference>
<dbReference type="PANTHER" id="PTHR45947:SF3">
    <property type="entry name" value="SULFOQUINOVOSYL TRANSFERASE SQD2"/>
    <property type="match status" value="1"/>
</dbReference>
<dbReference type="Pfam" id="PF13439">
    <property type="entry name" value="Glyco_transf_4"/>
    <property type="match status" value="1"/>
</dbReference>
<keyword evidence="3" id="KW-0808">Transferase</keyword>
<name>A0A679FMQ5_9BACL</name>
<keyword evidence="4" id="KW-1185">Reference proteome</keyword>
<dbReference type="AlphaFoldDB" id="A0A679FMQ5"/>
<dbReference type="InterPro" id="IPR001296">
    <property type="entry name" value="Glyco_trans_1"/>
</dbReference>
<reference evidence="4" key="1">
    <citation type="journal article" date="2020" name="Microbiol. Resour. Announc.">
        <title>Complete Genome Sequence of Geobacillus sp. Strain E55-1, Isolated from Mine Geyser in Japan.</title>
        <authorList>
            <person name="Miyazaki K."/>
            <person name="Hase E."/>
            <person name="Tokito N."/>
        </authorList>
    </citation>
    <scope>NUCLEOTIDE SEQUENCE [LARGE SCALE GENOMIC DNA]</scope>
    <source>
        <strain evidence="4">E55-1</strain>
    </source>
</reference>
<sequence>MKRVRLLYICEAMGGGVRRHLLDIIENIDLGLYDIHLIYGRNRADQVFLSSLPNLKQKGIYLYEIKELDREISLKKDTKALIEMIKIINSINPDIVHCHSSKAGALGRAAAYLCGIKNIVYTPHAYMAQSLNLSQKKMKFYVGLEKLFSKITKLTINVSEGERQFALQNGIVTINNSTVIYNGIPRKEKPQKIRGNNRIIIGTVARLSEQKDPITFYNIAKNIICKYESVDFRYVGDGPFYEILKNKIESDNLQRRIQLVGFKNNISDQLQEFDIFITTSLYEGMPYALIEALAEGLPIVGTNVTGNNEIIFDGINGYLFNIKDVNGAVQVLEHLINNPEKIKSLGEQSYKIYIEKFTIEKMIKKLELTYQEFERR</sequence>
<dbReference type="PANTHER" id="PTHR45947">
    <property type="entry name" value="SULFOQUINOVOSYL TRANSFERASE SQD2"/>
    <property type="match status" value="1"/>
</dbReference>
<dbReference type="EMBL" id="AP022557">
    <property type="protein sequence ID" value="BBW97698.1"/>
    <property type="molecule type" value="Genomic_DNA"/>
</dbReference>
<organism evidence="3 4">
    <name type="scientific">Geobacillus subterraneus</name>
    <dbReference type="NCBI Taxonomy" id="129338"/>
    <lineage>
        <taxon>Bacteria</taxon>
        <taxon>Bacillati</taxon>
        <taxon>Bacillota</taxon>
        <taxon>Bacilli</taxon>
        <taxon>Bacillales</taxon>
        <taxon>Anoxybacillaceae</taxon>
        <taxon>Geobacillus</taxon>
    </lineage>
</organism>
<protein>
    <submittedName>
        <fullName evidence="3">Glycosyl transferase</fullName>
    </submittedName>
</protein>
<gene>
    <name evidence="3" type="primary">rfaG</name>
    <name evidence="3" type="ORF">GsuE55_25310</name>
</gene>
<evidence type="ECO:0000259" key="1">
    <source>
        <dbReference type="Pfam" id="PF00534"/>
    </source>
</evidence>
<dbReference type="InterPro" id="IPR028098">
    <property type="entry name" value="Glyco_trans_4-like_N"/>
</dbReference>
<dbReference type="GO" id="GO:0016757">
    <property type="term" value="F:glycosyltransferase activity"/>
    <property type="evidence" value="ECO:0007669"/>
    <property type="project" value="InterPro"/>
</dbReference>
<accession>A0A679FMQ5</accession>
<dbReference type="InterPro" id="IPR050194">
    <property type="entry name" value="Glycosyltransferase_grp1"/>
</dbReference>
<dbReference type="Gene3D" id="3.40.50.2000">
    <property type="entry name" value="Glycogen Phosphorylase B"/>
    <property type="match status" value="2"/>
</dbReference>
<proteinExistence type="predicted"/>
<feature type="domain" description="Glycosyltransferase subfamily 4-like N-terminal" evidence="2">
    <location>
        <begin position="15"/>
        <end position="185"/>
    </location>
</feature>
<evidence type="ECO:0000259" key="2">
    <source>
        <dbReference type="Pfam" id="PF13439"/>
    </source>
</evidence>
<dbReference type="SUPFAM" id="SSF53756">
    <property type="entry name" value="UDP-Glycosyltransferase/glycogen phosphorylase"/>
    <property type="match status" value="1"/>
</dbReference>
<dbReference type="RefSeq" id="WP_033843006.1">
    <property type="nucleotide sequence ID" value="NZ_AP022557.1"/>
</dbReference>
<evidence type="ECO:0000313" key="4">
    <source>
        <dbReference type="Proteomes" id="UP000501421"/>
    </source>
</evidence>
<dbReference type="CDD" id="cd03808">
    <property type="entry name" value="GT4_CapM-like"/>
    <property type="match status" value="1"/>
</dbReference>
<dbReference type="Pfam" id="PF00534">
    <property type="entry name" value="Glycos_transf_1"/>
    <property type="match status" value="1"/>
</dbReference>
<feature type="domain" description="Glycosyl transferase family 1" evidence="1">
    <location>
        <begin position="189"/>
        <end position="351"/>
    </location>
</feature>